<organism evidence="1 2">
    <name type="scientific">Liparis tanakae</name>
    <name type="common">Tanaka's snailfish</name>
    <dbReference type="NCBI Taxonomy" id="230148"/>
    <lineage>
        <taxon>Eukaryota</taxon>
        <taxon>Metazoa</taxon>
        <taxon>Chordata</taxon>
        <taxon>Craniata</taxon>
        <taxon>Vertebrata</taxon>
        <taxon>Euteleostomi</taxon>
        <taxon>Actinopterygii</taxon>
        <taxon>Neopterygii</taxon>
        <taxon>Teleostei</taxon>
        <taxon>Neoteleostei</taxon>
        <taxon>Acanthomorphata</taxon>
        <taxon>Eupercaria</taxon>
        <taxon>Perciformes</taxon>
        <taxon>Cottioidei</taxon>
        <taxon>Cottales</taxon>
        <taxon>Liparidae</taxon>
        <taxon>Liparis</taxon>
    </lineage>
</organism>
<proteinExistence type="predicted"/>
<reference evidence="1 2" key="1">
    <citation type="submission" date="2019-03" db="EMBL/GenBank/DDBJ databases">
        <title>First draft genome of Liparis tanakae, snailfish: a comprehensive survey of snailfish specific genes.</title>
        <authorList>
            <person name="Kim W."/>
            <person name="Song I."/>
            <person name="Jeong J.-H."/>
            <person name="Kim D."/>
            <person name="Kim S."/>
            <person name="Ryu S."/>
            <person name="Song J.Y."/>
            <person name="Lee S.K."/>
        </authorList>
    </citation>
    <scope>NUCLEOTIDE SEQUENCE [LARGE SCALE GENOMIC DNA]</scope>
    <source>
        <tissue evidence="1">Muscle</tissue>
    </source>
</reference>
<comment type="caution">
    <text evidence="1">The sequence shown here is derived from an EMBL/GenBank/DDBJ whole genome shotgun (WGS) entry which is preliminary data.</text>
</comment>
<protein>
    <submittedName>
        <fullName evidence="1">Uncharacterized protein</fullName>
    </submittedName>
</protein>
<gene>
    <name evidence="1" type="ORF">EYF80_000168</name>
</gene>
<accession>A0A4Z2JH28</accession>
<keyword evidence="2" id="KW-1185">Reference proteome</keyword>
<dbReference type="AlphaFoldDB" id="A0A4Z2JH28"/>
<dbReference type="EMBL" id="SRLO01000001">
    <property type="protein sequence ID" value="TNN89565.1"/>
    <property type="molecule type" value="Genomic_DNA"/>
</dbReference>
<dbReference type="Proteomes" id="UP000314294">
    <property type="component" value="Unassembled WGS sequence"/>
</dbReference>
<sequence length="69" mass="7538">MGAESIGPLLAGRLLQRIGQIIEHIESSGGFRSLLLVAKDQIDPLVELAGHKLALQRLQKDQKYSETEG</sequence>
<evidence type="ECO:0000313" key="1">
    <source>
        <dbReference type="EMBL" id="TNN89565.1"/>
    </source>
</evidence>
<name>A0A4Z2JH28_9TELE</name>
<evidence type="ECO:0000313" key="2">
    <source>
        <dbReference type="Proteomes" id="UP000314294"/>
    </source>
</evidence>